<dbReference type="EMBL" id="AQHZ01000014">
    <property type="protein sequence ID" value="ENO18480.1"/>
    <property type="molecule type" value="Genomic_DNA"/>
</dbReference>
<feature type="compositionally biased region" description="Polar residues" evidence="1">
    <location>
        <begin position="30"/>
        <end position="39"/>
    </location>
</feature>
<feature type="compositionally biased region" description="Basic and acidic residues" evidence="1">
    <location>
        <begin position="14"/>
        <end position="26"/>
    </location>
</feature>
<evidence type="ECO:0000256" key="1">
    <source>
        <dbReference type="SAM" id="MobiDB-lite"/>
    </source>
</evidence>
<feature type="compositionally biased region" description="Polar residues" evidence="1">
    <location>
        <begin position="68"/>
        <end position="84"/>
    </location>
</feature>
<evidence type="ECO:0000313" key="3">
    <source>
        <dbReference type="Proteomes" id="UP000013015"/>
    </source>
</evidence>
<dbReference type="AlphaFoldDB" id="N6W7F9"/>
<reference evidence="2 3" key="1">
    <citation type="submission" date="2013-03" db="EMBL/GenBank/DDBJ databases">
        <title>Reference genome for the Human Microbiome Project.</title>
        <authorList>
            <person name="Aqrawi P."/>
            <person name="Ayvaz T."/>
            <person name="Bess C."/>
            <person name="Blankenburg K."/>
            <person name="Coyle M."/>
            <person name="Deng J."/>
            <person name="Forbes L."/>
            <person name="Fowler G."/>
            <person name="Francisco L."/>
            <person name="Fu Q."/>
            <person name="Gibbs R."/>
            <person name="Gross S."/>
            <person name="Gubbala S."/>
            <person name="Hale W."/>
            <person name="Hemphill L."/>
            <person name="Highlander S."/>
            <person name="Hirani K."/>
            <person name="Jackson L."/>
            <person name="Jakkamsetti A."/>
            <person name="Javaid M."/>
            <person name="Jayaseelan J.C."/>
            <person name="Jiang H."/>
            <person name="Joshi V."/>
            <person name="Korchina V."/>
            <person name="Kovar C."/>
            <person name="Lara F."/>
            <person name="Lee S."/>
            <person name="Liu Y."/>
            <person name="Mata R."/>
            <person name="Mathew T."/>
            <person name="Munidasa M."/>
            <person name="Muzny D."/>
            <person name="Nazareth L."/>
            <person name="Ngo R."/>
            <person name="Nguyen L."/>
            <person name="Nguyen N."/>
            <person name="Okwuonu G."/>
            <person name="Ongeri F."/>
            <person name="Palculict T."/>
            <person name="Patil S."/>
            <person name="Petrosino J."/>
            <person name="Pham C."/>
            <person name="Pham P."/>
            <person name="Pu L.-L."/>
            <person name="Qin X."/>
            <person name="Qu J."/>
            <person name="Reid J."/>
            <person name="Ross M."/>
            <person name="Ruth R."/>
            <person name="Saada N."/>
            <person name="San Lucas F."/>
            <person name="Santibanez J."/>
            <person name="Shang Y."/>
            <person name="Simmons D."/>
            <person name="Song X.-Z."/>
            <person name="Tang L.-Y."/>
            <person name="Thornton R."/>
            <person name="Warren J."/>
            <person name="Weissenberger G."/>
            <person name="Wilczek-Boney K."/>
            <person name="Worley K."/>
            <person name="Youmans B."/>
            <person name="Zhang J."/>
            <person name="Zhang L."/>
            <person name="Zhao Z."/>
            <person name="Zhou C."/>
            <person name="Zhu D."/>
            <person name="Zhu Y."/>
        </authorList>
    </citation>
    <scope>NUCLEOTIDE SEQUENCE [LARGE SCALE GENOMIC DNA]</scope>
    <source>
        <strain evidence="2 3">F0333</strain>
    </source>
</reference>
<dbReference type="STRING" id="888050.HMPREF9004_0791"/>
<evidence type="ECO:0000313" key="2">
    <source>
        <dbReference type="EMBL" id="ENO18480.1"/>
    </source>
</evidence>
<organism evidence="2 3">
    <name type="scientific">Schaalia cardiffensis F0333</name>
    <dbReference type="NCBI Taxonomy" id="888050"/>
    <lineage>
        <taxon>Bacteria</taxon>
        <taxon>Bacillati</taxon>
        <taxon>Actinomycetota</taxon>
        <taxon>Actinomycetes</taxon>
        <taxon>Actinomycetales</taxon>
        <taxon>Actinomycetaceae</taxon>
        <taxon>Schaalia</taxon>
    </lineage>
</organism>
<name>N6W7F9_9ACTO</name>
<dbReference type="HOGENOM" id="CLU_2520120_0_0_11"/>
<proteinExistence type="predicted"/>
<accession>N6W7F9</accession>
<dbReference type="Proteomes" id="UP000013015">
    <property type="component" value="Unassembled WGS sequence"/>
</dbReference>
<sequence>MKQKELVYEALADRSGHEWTLWDRQGDGQALNSARQGQQEDAPPLDSVQEGRQGDRQDLDSVWEGAQEDSSASNPAPWTQQTDS</sequence>
<comment type="caution">
    <text evidence="2">The sequence shown here is derived from an EMBL/GenBank/DDBJ whole genome shotgun (WGS) entry which is preliminary data.</text>
</comment>
<gene>
    <name evidence="2" type="ORF">HMPREF9004_0791</name>
</gene>
<keyword evidence="3" id="KW-1185">Reference proteome</keyword>
<feature type="region of interest" description="Disordered" evidence="1">
    <location>
        <begin position="14"/>
        <end position="84"/>
    </location>
</feature>
<protein>
    <submittedName>
        <fullName evidence="2">Uncharacterized protein</fullName>
    </submittedName>
</protein>